<name>A0A377B7J1_ECOLX</name>
<dbReference type="Proteomes" id="UP000254052">
    <property type="component" value="Unassembled WGS sequence"/>
</dbReference>
<dbReference type="EMBL" id="UGED01000008">
    <property type="protein sequence ID" value="STL49583.1"/>
    <property type="molecule type" value="Genomic_DNA"/>
</dbReference>
<evidence type="ECO:0000313" key="1">
    <source>
        <dbReference type="EMBL" id="STL49583.1"/>
    </source>
</evidence>
<dbReference type="AlphaFoldDB" id="A0A377B7J1"/>
<gene>
    <name evidence="1" type="ORF">NCTC9962_03850</name>
</gene>
<evidence type="ECO:0000313" key="2">
    <source>
        <dbReference type="Proteomes" id="UP000254052"/>
    </source>
</evidence>
<proteinExistence type="predicted"/>
<accession>A0A377B7J1</accession>
<sequence length="77" mass="8801">MTLIDIHFFIVDQVFHIAIERHIHFDLTMPVAGGHDMRCANSISIRWYSEYSDSGLRVCFSSLLHINVSVFMDGSLS</sequence>
<protein>
    <submittedName>
        <fullName evidence="1">Uncharacterized protein</fullName>
    </submittedName>
</protein>
<reference evidence="1 2" key="1">
    <citation type="submission" date="2018-06" db="EMBL/GenBank/DDBJ databases">
        <authorList>
            <consortium name="Pathogen Informatics"/>
            <person name="Doyle S."/>
        </authorList>
    </citation>
    <scope>NUCLEOTIDE SEQUENCE [LARGE SCALE GENOMIC DNA]</scope>
    <source>
        <strain evidence="1 2">NCTC9962</strain>
    </source>
</reference>
<organism evidence="1 2">
    <name type="scientific">Escherichia coli</name>
    <dbReference type="NCBI Taxonomy" id="562"/>
    <lineage>
        <taxon>Bacteria</taxon>
        <taxon>Pseudomonadati</taxon>
        <taxon>Pseudomonadota</taxon>
        <taxon>Gammaproteobacteria</taxon>
        <taxon>Enterobacterales</taxon>
        <taxon>Enterobacteriaceae</taxon>
        <taxon>Escherichia</taxon>
    </lineage>
</organism>